<keyword evidence="3" id="KW-0378">Hydrolase</keyword>
<sequence length="502" mass="54842">MKSLLLLLVSVCTAVGAVQNSTVIESRQSSDKLVFAHFMIGIVANRGSPRDYDSDMQRAKAIGIDAFALNIGTDPYTDQQLDLAYQSAADNGLKVFISFDFNWYHDNSDGTRVGQKIAQYANRPAQLRVDNKVFASSFAGDALDVNAMRNAVGQAVFFVPNFHVGQANFNNLDGAFNWMGWQSNGNNKAPQPGRTVTVQQGDNDYIRALGSKPYMAPVSPWFFTHFGPEVPYSKNWVFPGDLLWYNRWKDLLNVKPRFIEIVTWNDYGESHYIGPLSSPHNDDGGSKWVNDMPHGGWLDMAIPFIKAYKAGATDVTPYITNEQIIYWYRPTPKNLNCDSTDTTMVGANNASGNYFQGRPNGWETMNDRVFVVPLLKQAGTVTVNSGGTIYNFNAPAGASAFAVDFALGSQSFTLTRNGQTVLSATSLKQITNTCPCGLYNFNPYVGTVPAGARDTLQPNGLQMFTNGLKVSCQASPSLPVNPPASANPTATKTPIPAPTTPV</sequence>
<dbReference type="AlphaFoldDB" id="A0A067M4J8"/>
<evidence type="ECO:0000313" key="4">
    <source>
        <dbReference type="Proteomes" id="UP000027195"/>
    </source>
</evidence>
<keyword evidence="2" id="KW-0732">Signal</keyword>
<dbReference type="HOGENOM" id="CLU_019141_0_1_1"/>
<dbReference type="CDD" id="cd11577">
    <property type="entry name" value="GH71"/>
    <property type="match status" value="1"/>
</dbReference>
<dbReference type="GO" id="GO:0051118">
    <property type="term" value="F:glucan endo-1,3-alpha-glucosidase activity"/>
    <property type="evidence" value="ECO:0007669"/>
    <property type="project" value="InterPro"/>
</dbReference>
<keyword evidence="4" id="KW-1185">Reference proteome</keyword>
<feature type="signal peptide" evidence="2">
    <location>
        <begin position="1"/>
        <end position="17"/>
    </location>
</feature>
<dbReference type="STRING" id="930990.A0A067M4J8"/>
<dbReference type="InterPro" id="IPR005197">
    <property type="entry name" value="Glyco_hydro_71"/>
</dbReference>
<organism evidence="3 4">
    <name type="scientific">Botryobasidium botryosum (strain FD-172 SS1)</name>
    <dbReference type="NCBI Taxonomy" id="930990"/>
    <lineage>
        <taxon>Eukaryota</taxon>
        <taxon>Fungi</taxon>
        <taxon>Dikarya</taxon>
        <taxon>Basidiomycota</taxon>
        <taxon>Agaricomycotina</taxon>
        <taxon>Agaricomycetes</taxon>
        <taxon>Cantharellales</taxon>
        <taxon>Botryobasidiaceae</taxon>
        <taxon>Botryobasidium</taxon>
    </lineage>
</organism>
<proteinExistence type="predicted"/>
<reference evidence="4" key="1">
    <citation type="journal article" date="2014" name="Proc. Natl. Acad. Sci. U.S.A.">
        <title>Extensive sampling of basidiomycete genomes demonstrates inadequacy of the white-rot/brown-rot paradigm for wood decay fungi.</title>
        <authorList>
            <person name="Riley R."/>
            <person name="Salamov A.A."/>
            <person name="Brown D.W."/>
            <person name="Nagy L.G."/>
            <person name="Floudas D."/>
            <person name="Held B.W."/>
            <person name="Levasseur A."/>
            <person name="Lombard V."/>
            <person name="Morin E."/>
            <person name="Otillar R."/>
            <person name="Lindquist E.A."/>
            <person name="Sun H."/>
            <person name="LaButti K.M."/>
            <person name="Schmutz J."/>
            <person name="Jabbour D."/>
            <person name="Luo H."/>
            <person name="Baker S.E."/>
            <person name="Pisabarro A.G."/>
            <person name="Walton J.D."/>
            <person name="Blanchette R.A."/>
            <person name="Henrissat B."/>
            <person name="Martin F."/>
            <person name="Cullen D."/>
            <person name="Hibbett D.S."/>
            <person name="Grigoriev I.V."/>
        </authorList>
    </citation>
    <scope>NUCLEOTIDE SEQUENCE [LARGE SCALE GENOMIC DNA]</scope>
    <source>
        <strain evidence="4">FD-172 SS1</strain>
    </source>
</reference>
<accession>A0A067M4J8</accession>
<feature type="chain" id="PRO_5001641101" evidence="2">
    <location>
        <begin position="18"/>
        <end position="502"/>
    </location>
</feature>
<evidence type="ECO:0000313" key="3">
    <source>
        <dbReference type="EMBL" id="KDQ10474.1"/>
    </source>
</evidence>
<evidence type="ECO:0000256" key="1">
    <source>
        <dbReference type="SAM" id="MobiDB-lite"/>
    </source>
</evidence>
<protein>
    <submittedName>
        <fullName evidence="3">Glycoside hydrolase family 71 protein</fullName>
    </submittedName>
</protein>
<dbReference type="Pfam" id="PF03659">
    <property type="entry name" value="Glyco_hydro_71"/>
    <property type="match status" value="1"/>
</dbReference>
<feature type="region of interest" description="Disordered" evidence="1">
    <location>
        <begin position="479"/>
        <end position="502"/>
    </location>
</feature>
<dbReference type="OrthoDB" id="3257981at2759"/>
<gene>
    <name evidence="3" type="ORF">BOTBODRAFT_68561</name>
</gene>
<dbReference type="Proteomes" id="UP000027195">
    <property type="component" value="Unassembled WGS sequence"/>
</dbReference>
<dbReference type="EMBL" id="KL198067">
    <property type="protein sequence ID" value="KDQ10474.1"/>
    <property type="molecule type" value="Genomic_DNA"/>
</dbReference>
<dbReference type="Gene3D" id="3.20.20.80">
    <property type="entry name" value="Glycosidases"/>
    <property type="match status" value="1"/>
</dbReference>
<name>A0A067M4J8_BOTB1</name>
<evidence type="ECO:0000256" key="2">
    <source>
        <dbReference type="SAM" id="SignalP"/>
    </source>
</evidence>
<dbReference type="InParanoid" id="A0A067M4J8"/>